<feature type="compositionally biased region" description="Basic and acidic residues" evidence="1">
    <location>
        <begin position="1"/>
        <end position="15"/>
    </location>
</feature>
<keyword evidence="2" id="KW-1133">Transmembrane helix</keyword>
<feature type="compositionally biased region" description="Basic and acidic residues" evidence="1">
    <location>
        <begin position="1447"/>
        <end position="1458"/>
    </location>
</feature>
<evidence type="ECO:0000256" key="2">
    <source>
        <dbReference type="SAM" id="Phobius"/>
    </source>
</evidence>
<feature type="compositionally biased region" description="Low complexity" evidence="1">
    <location>
        <begin position="58"/>
        <end position="68"/>
    </location>
</feature>
<feature type="compositionally biased region" description="Low complexity" evidence="1">
    <location>
        <begin position="87"/>
        <end position="100"/>
    </location>
</feature>
<evidence type="ECO:0000313" key="3">
    <source>
        <dbReference type="EMBL" id="PHJ21877.1"/>
    </source>
</evidence>
<feature type="compositionally biased region" description="Acidic residues" evidence="1">
    <location>
        <begin position="806"/>
        <end position="817"/>
    </location>
</feature>
<sequence length="1747" mass="200809">MQGREREEEEGRREFLFSPSLSSFSSSYLPPRPPPAPPDDFSSSSLVTRTPYYPLFVSPSSSSSSSSSFRNQDQRPPLLLSHLPACSTSSLPSSSSCVDSDFLAFRRSHRSPSQSFISSSTEEEREKEEDEEERKQFSLSHCSSRVFPPSVRDKSQTLLSSSSSCMYRNGEGSPSEEERNLPKDQEEEKEKKQNEEDGCLRSVEARLRRNKDTSEMRWARRERRRIERSEGSSSFFYPRNSHQQTSSPRGLSPSHLSFVSSSLPLSLEEEASALFPSLVSSSGDLSFFFSNRENSVLSSPAHLSHPPCVLDRVRSLQQASLLSAYYCQRGREEKKKDEERRRRRERERRGEKMRKNGKETTSRDRDKEEIDAEETGRRNRRTGPSFFLSREDTEEEEEIKDAVFFNERGRNVEDGEKEEDIGENTREDQFVAREKEGVSIPSSSSFGMAAGAVYRHLRTGANETFFTCLCRSRQSPSEICRSSSSLLSCYEKVDQRSNRLPAVGLDKVSTRKVEKPLSTRNLFYSHDEEEVEEEGDFFLRDISLPLVLQDLVFDSLLFLPSTSFISPLSSPASSLLLTLQRSRRRRRSKEKRKVLLSSSFSSSSLSLSREKMTSDLHGMSWLASSGMFRLMCWSLLNRRFSIEVSRLVQDSKVLLAFPSLYICLARALLNLDRVDDLLKLLTVDIPYGRLHPSISASLHVLLGDAYEALGSISHSIDALSTSVSYLHALHASTESSDEEEEEKNLLSFSTHSFSYPFSFLQHKRLQKKQLSSSFFSPSPSSSSSPPHSCSSPSSVSSLSSSSSLDENLEAPEEEEEEIPHAVINKSKEKKEKKRKKKKTEEEESQREDSLVSLFALSSKEALRKKKKRKRKIKDEEEERRRRREISPCMHFSIVGALDRLIGRGRLSPREEEKTIRNLLLLSLLPSSERWWSDFFASRLSFSSGSDYYFHRKRKRGRASPSNLSLSSSSYLRFSSSSSHLLSPSSSSSFEDFTMSIEDGNPLACWETAHFLLSHSPSSLPRPLAVSSALLSNPYDEEALALRAFSLYHIGDSLFFFFSSSLLSLFPFFFFLLCVFQFFFFFLFSSFLAWLLVFCFFLRAAGRRRARTVSSLENLLLSPFSSSPLPPLLRGLAHLVRREEKEGREEEEEEEEEESLHLAKNCFLLACDRIRMQQTSPCSSSSLRVSTWELLFMTFQALSEVYRHLKEFDLVQTISVRALSLQPGNSQVYLHLGMDYLQESEACQEEAERKDFLTRADLFLTRALIDCAVTYLEKAVLCSVYTPLLSSIFLCNLGIAYLQTKAFRRSQKTFEASLLSYRRHVQHSSSSFSPSLFSRNRVFSLLSPSSLSFFLKKKERDEAYLSYFLLKKSDRSCRRSRNVFLSSYRNLFSKRILKKKRQLLFSQRCAMTESFFTRNEREEEEEGRRRRENLMKSLLEAGDKRALKEERFREKKEREKEEEKSIEEEEDYQEEEDSTVSSLDENVLEGEDEESGEEDLVAEEEREEEERNEKEFLINLWFGLGMALYVQRDSRCIRSLEKALSLTKSLGLPFSQDSYLASSSLPFLPMKDFSLSSSSPSQGVASYPFLILLVYIAALNDLGPSSSFSSLKTSSFFLDHPLHNEEEEEDEREEVLSVSSLLASMLSSRSCMRSEEERETGDKPHDKRRAAKRIEQSLQRQERRVDKEEEEKRRRGEDGRDTSSEKVVSFFSPKRDRNKSAREREKERTERFYEEILRNFDASNLQQEEEKL</sequence>
<feature type="compositionally biased region" description="Basic and acidic residues" evidence="1">
    <location>
        <begin position="176"/>
        <end position="230"/>
    </location>
</feature>
<dbReference type="VEuPathDB" id="ToxoDB:CSUI_004275"/>
<dbReference type="Gene3D" id="1.25.40.10">
    <property type="entry name" value="Tetratricopeptide repeat domain"/>
    <property type="match status" value="1"/>
</dbReference>
<feature type="region of interest" description="Disordered" evidence="1">
    <location>
        <begin position="1447"/>
        <end position="1504"/>
    </location>
</feature>
<feature type="compositionally biased region" description="Acidic residues" evidence="1">
    <location>
        <begin position="1459"/>
        <end position="1473"/>
    </location>
</feature>
<dbReference type="InterPro" id="IPR011990">
    <property type="entry name" value="TPR-like_helical_dom_sf"/>
</dbReference>
<feature type="compositionally biased region" description="Basic and acidic residues" evidence="1">
    <location>
        <begin position="1667"/>
        <end position="1699"/>
    </location>
</feature>
<dbReference type="PANTHER" id="PTHR48176:SF1">
    <property type="entry name" value="DDRGK DOMAIN-CONTAINING PROTEIN 1"/>
    <property type="match status" value="1"/>
</dbReference>
<dbReference type="OrthoDB" id="10006270at2759"/>
<feature type="region of interest" description="Disordered" evidence="1">
    <location>
        <begin position="1642"/>
        <end position="1723"/>
    </location>
</feature>
<protein>
    <submittedName>
        <fullName evidence="3">Tetratricopeptide repeat-containing protein</fullName>
    </submittedName>
</protein>
<feature type="compositionally biased region" description="Basic and acidic residues" evidence="1">
    <location>
        <begin position="1647"/>
        <end position="1660"/>
    </location>
</feature>
<accession>A0A2C6KXV8</accession>
<feature type="compositionally biased region" description="Polar residues" evidence="1">
    <location>
        <begin position="240"/>
        <end position="249"/>
    </location>
</feature>
<keyword evidence="2" id="KW-0472">Membrane</keyword>
<dbReference type="InterPro" id="IPR050899">
    <property type="entry name" value="DDRGK_domain-containing"/>
</dbReference>
<evidence type="ECO:0000256" key="1">
    <source>
        <dbReference type="SAM" id="MobiDB-lite"/>
    </source>
</evidence>
<comment type="caution">
    <text evidence="3">The sequence shown here is derived from an EMBL/GenBank/DDBJ whole genome shotgun (WGS) entry which is preliminary data.</text>
</comment>
<evidence type="ECO:0000313" key="4">
    <source>
        <dbReference type="Proteomes" id="UP000221165"/>
    </source>
</evidence>
<feature type="compositionally biased region" description="Acidic residues" evidence="1">
    <location>
        <begin position="1481"/>
        <end position="1503"/>
    </location>
</feature>
<keyword evidence="2" id="KW-0812">Transmembrane</keyword>
<dbReference type="Proteomes" id="UP000221165">
    <property type="component" value="Unassembled WGS sequence"/>
</dbReference>
<feature type="region of interest" description="Disordered" evidence="1">
    <location>
        <begin position="332"/>
        <end position="392"/>
    </location>
</feature>
<keyword evidence="4" id="KW-1185">Reference proteome</keyword>
<feature type="transmembrane region" description="Helical" evidence="2">
    <location>
        <begin position="1077"/>
        <end position="1097"/>
    </location>
</feature>
<feature type="compositionally biased region" description="Low complexity" evidence="1">
    <location>
        <begin position="771"/>
        <end position="803"/>
    </location>
</feature>
<feature type="compositionally biased region" description="Basic and acidic residues" evidence="1">
    <location>
        <begin position="1708"/>
        <end position="1723"/>
    </location>
</feature>
<dbReference type="RefSeq" id="XP_067923556.1">
    <property type="nucleotide sequence ID" value="XM_068064468.1"/>
</dbReference>
<feature type="compositionally biased region" description="Polar residues" evidence="1">
    <location>
        <begin position="111"/>
        <end position="120"/>
    </location>
</feature>
<feature type="compositionally biased region" description="Basic and acidic residues" evidence="1">
    <location>
        <begin position="347"/>
        <end position="368"/>
    </location>
</feature>
<feature type="region of interest" description="Disordered" evidence="1">
    <location>
        <begin position="58"/>
        <end position="258"/>
    </location>
</feature>
<feature type="transmembrane region" description="Helical" evidence="2">
    <location>
        <begin position="1052"/>
        <end position="1071"/>
    </location>
</feature>
<feature type="compositionally biased region" description="Acidic residues" evidence="1">
    <location>
        <begin position="121"/>
        <end position="132"/>
    </location>
</feature>
<dbReference type="PANTHER" id="PTHR48176">
    <property type="entry name" value="DDRGK DOMAIN-CONTAINING PROTEIN 1"/>
    <property type="match status" value="1"/>
</dbReference>
<proteinExistence type="predicted"/>
<reference evidence="3 4" key="1">
    <citation type="journal article" date="2017" name="Int. J. Parasitol.">
        <title>The genome of the protozoan parasite Cystoisospora suis and a reverse vaccinology approach to identify vaccine candidates.</title>
        <authorList>
            <person name="Palmieri N."/>
            <person name="Shrestha A."/>
            <person name="Ruttkowski B."/>
            <person name="Beck T."/>
            <person name="Vogl C."/>
            <person name="Tomley F."/>
            <person name="Blake D.P."/>
            <person name="Joachim A."/>
        </authorList>
    </citation>
    <scope>NUCLEOTIDE SEQUENCE [LARGE SCALE GENOMIC DNA]</scope>
    <source>
        <strain evidence="3 4">Wien I</strain>
    </source>
</reference>
<dbReference type="EMBL" id="MIGC01001966">
    <property type="protein sequence ID" value="PHJ21877.1"/>
    <property type="molecule type" value="Genomic_DNA"/>
</dbReference>
<organism evidence="3 4">
    <name type="scientific">Cystoisospora suis</name>
    <dbReference type="NCBI Taxonomy" id="483139"/>
    <lineage>
        <taxon>Eukaryota</taxon>
        <taxon>Sar</taxon>
        <taxon>Alveolata</taxon>
        <taxon>Apicomplexa</taxon>
        <taxon>Conoidasida</taxon>
        <taxon>Coccidia</taxon>
        <taxon>Eucoccidiorida</taxon>
        <taxon>Eimeriorina</taxon>
        <taxon>Sarcocystidae</taxon>
        <taxon>Cystoisospora</taxon>
    </lineage>
</organism>
<name>A0A2C6KXV8_9APIC</name>
<dbReference type="GeneID" id="94427679"/>
<dbReference type="GO" id="GO:0044389">
    <property type="term" value="F:ubiquitin-like protein ligase binding"/>
    <property type="evidence" value="ECO:0007669"/>
    <property type="project" value="TreeGrafter"/>
</dbReference>
<feature type="region of interest" description="Disordered" evidence="1">
    <location>
        <begin position="771"/>
        <end position="844"/>
    </location>
</feature>
<feature type="region of interest" description="Disordered" evidence="1">
    <location>
        <begin position="1"/>
        <end position="45"/>
    </location>
</feature>
<feature type="compositionally biased region" description="Low complexity" evidence="1">
    <location>
        <begin position="16"/>
        <end position="29"/>
    </location>
</feature>
<gene>
    <name evidence="3" type="ORF">CSUI_004275</name>
</gene>